<name>A0AAU1ULY9_9ACTN</name>
<evidence type="ECO:0000313" key="2">
    <source>
        <dbReference type="EMBL" id="WTS18258.1"/>
    </source>
</evidence>
<feature type="region of interest" description="Disordered" evidence="1">
    <location>
        <begin position="1"/>
        <end position="39"/>
    </location>
</feature>
<feature type="region of interest" description="Disordered" evidence="1">
    <location>
        <begin position="105"/>
        <end position="134"/>
    </location>
</feature>
<accession>A0AAU1ULY9</accession>
<dbReference type="EMBL" id="CP108195">
    <property type="protein sequence ID" value="WTS18258.1"/>
    <property type="molecule type" value="Genomic_DNA"/>
</dbReference>
<sequence length="153" mass="15662">MSQIAPARSRKIRVRAEKTSVSGWGTDWTGSPTTAAPAARPTLVPTAVTVVPACGGGGCLAGEKSTSPAASPLMAVPVATPCTARAITRDRTPSAVQKIAVLAAAGRSAASGTGRRPRRSLVAPRVRRAPSSPTTYTAKTTVTVVTEKSQRSR</sequence>
<gene>
    <name evidence="2" type="ORF">OHU69_49215</name>
</gene>
<dbReference type="AlphaFoldDB" id="A0AAU1ULY9"/>
<proteinExistence type="predicted"/>
<evidence type="ECO:0000256" key="1">
    <source>
        <dbReference type="SAM" id="MobiDB-lite"/>
    </source>
</evidence>
<feature type="compositionally biased region" description="Polar residues" evidence="1">
    <location>
        <begin position="19"/>
        <end position="31"/>
    </location>
</feature>
<feature type="compositionally biased region" description="Low complexity" evidence="1">
    <location>
        <begin position="105"/>
        <end position="114"/>
    </location>
</feature>
<protein>
    <submittedName>
        <fullName evidence="2">Uncharacterized protein</fullName>
    </submittedName>
</protein>
<reference evidence="2" key="1">
    <citation type="submission" date="2022-10" db="EMBL/GenBank/DDBJ databases">
        <title>The complete genomes of actinobacterial strains from the NBC collection.</title>
        <authorList>
            <person name="Joergensen T.S."/>
            <person name="Alvarez Arevalo M."/>
            <person name="Sterndorff E.B."/>
            <person name="Faurdal D."/>
            <person name="Vuksanovic O."/>
            <person name="Mourched A.-S."/>
            <person name="Charusanti P."/>
            <person name="Shaw S."/>
            <person name="Blin K."/>
            <person name="Weber T."/>
        </authorList>
    </citation>
    <scope>NUCLEOTIDE SEQUENCE</scope>
    <source>
        <strain evidence="2">NBC_00119</strain>
    </source>
</reference>
<organism evidence="2">
    <name type="scientific">Streptomyces sp. NBC_00119</name>
    <dbReference type="NCBI Taxonomy" id="2975659"/>
    <lineage>
        <taxon>Bacteria</taxon>
        <taxon>Bacillati</taxon>
        <taxon>Actinomycetota</taxon>
        <taxon>Actinomycetes</taxon>
        <taxon>Kitasatosporales</taxon>
        <taxon>Streptomycetaceae</taxon>
        <taxon>Streptomyces</taxon>
    </lineage>
</organism>